<accession>A0A8H7D9F4</accession>
<dbReference type="PROSITE" id="PS00108">
    <property type="entry name" value="PROTEIN_KINASE_ST"/>
    <property type="match status" value="1"/>
</dbReference>
<dbReference type="PRINTS" id="PR00109">
    <property type="entry name" value="TYRKINASE"/>
</dbReference>
<dbReference type="InterPro" id="IPR008271">
    <property type="entry name" value="Ser/Thr_kinase_AS"/>
</dbReference>
<evidence type="ECO:0000313" key="3">
    <source>
        <dbReference type="EMBL" id="KAF7366220.1"/>
    </source>
</evidence>
<keyword evidence="4" id="KW-1185">Reference proteome</keyword>
<keyword evidence="3" id="KW-0808">Transferase</keyword>
<dbReference type="OrthoDB" id="4062651at2759"/>
<dbReference type="InterPro" id="IPR000719">
    <property type="entry name" value="Prot_kinase_dom"/>
</dbReference>
<dbReference type="Gene3D" id="1.10.510.10">
    <property type="entry name" value="Transferase(Phosphotransferase) domain 1"/>
    <property type="match status" value="1"/>
</dbReference>
<feature type="region of interest" description="Disordered" evidence="1">
    <location>
        <begin position="558"/>
        <end position="613"/>
    </location>
</feature>
<dbReference type="GO" id="GO:0004674">
    <property type="term" value="F:protein serine/threonine kinase activity"/>
    <property type="evidence" value="ECO:0007669"/>
    <property type="project" value="TreeGrafter"/>
</dbReference>
<proteinExistence type="predicted"/>
<comment type="caution">
    <text evidence="3">The sequence shown here is derived from an EMBL/GenBank/DDBJ whole genome shotgun (WGS) entry which is preliminary data.</text>
</comment>
<dbReference type="AlphaFoldDB" id="A0A8H7D9F4"/>
<dbReference type="GO" id="GO:0005524">
    <property type="term" value="F:ATP binding"/>
    <property type="evidence" value="ECO:0007669"/>
    <property type="project" value="InterPro"/>
</dbReference>
<gene>
    <name evidence="3" type="ORF">MVEN_00499200</name>
</gene>
<keyword evidence="3" id="KW-0418">Kinase</keyword>
<dbReference type="PANTHER" id="PTHR44329">
    <property type="entry name" value="SERINE/THREONINE-PROTEIN KINASE TNNI3K-RELATED"/>
    <property type="match status" value="1"/>
</dbReference>
<evidence type="ECO:0000313" key="4">
    <source>
        <dbReference type="Proteomes" id="UP000620124"/>
    </source>
</evidence>
<evidence type="ECO:0000259" key="2">
    <source>
        <dbReference type="PROSITE" id="PS50011"/>
    </source>
</evidence>
<dbReference type="SUPFAM" id="SSF56112">
    <property type="entry name" value="Protein kinase-like (PK-like)"/>
    <property type="match status" value="1"/>
</dbReference>
<dbReference type="Pfam" id="PF07714">
    <property type="entry name" value="PK_Tyr_Ser-Thr"/>
    <property type="match status" value="1"/>
</dbReference>
<dbReference type="InterPro" id="IPR011009">
    <property type="entry name" value="Kinase-like_dom_sf"/>
</dbReference>
<feature type="domain" description="Protein kinase" evidence="2">
    <location>
        <begin position="245"/>
        <end position="504"/>
    </location>
</feature>
<evidence type="ECO:0000256" key="1">
    <source>
        <dbReference type="SAM" id="MobiDB-lite"/>
    </source>
</evidence>
<dbReference type="SMART" id="SM00220">
    <property type="entry name" value="S_TKc"/>
    <property type="match status" value="1"/>
</dbReference>
<dbReference type="EMBL" id="JACAZI010000003">
    <property type="protein sequence ID" value="KAF7366220.1"/>
    <property type="molecule type" value="Genomic_DNA"/>
</dbReference>
<dbReference type="InterPro" id="IPR001245">
    <property type="entry name" value="Ser-Thr/Tyr_kinase_cat_dom"/>
</dbReference>
<organism evidence="3 4">
    <name type="scientific">Mycena venus</name>
    <dbReference type="NCBI Taxonomy" id="2733690"/>
    <lineage>
        <taxon>Eukaryota</taxon>
        <taxon>Fungi</taxon>
        <taxon>Dikarya</taxon>
        <taxon>Basidiomycota</taxon>
        <taxon>Agaricomycotina</taxon>
        <taxon>Agaricomycetes</taxon>
        <taxon>Agaricomycetidae</taxon>
        <taxon>Agaricales</taxon>
        <taxon>Marasmiineae</taxon>
        <taxon>Mycenaceae</taxon>
        <taxon>Mycena</taxon>
    </lineage>
</organism>
<feature type="compositionally biased region" description="Acidic residues" evidence="1">
    <location>
        <begin position="583"/>
        <end position="594"/>
    </location>
</feature>
<reference evidence="3" key="1">
    <citation type="submission" date="2020-05" db="EMBL/GenBank/DDBJ databases">
        <title>Mycena genomes resolve the evolution of fungal bioluminescence.</title>
        <authorList>
            <person name="Tsai I.J."/>
        </authorList>
    </citation>
    <scope>NUCLEOTIDE SEQUENCE</scope>
    <source>
        <strain evidence="3">CCC161011</strain>
    </source>
</reference>
<dbReference type="PROSITE" id="PS50011">
    <property type="entry name" value="PROTEIN_KINASE_DOM"/>
    <property type="match status" value="1"/>
</dbReference>
<dbReference type="InterPro" id="IPR051681">
    <property type="entry name" value="Ser/Thr_Kinases-Pseudokinases"/>
</dbReference>
<dbReference type="Proteomes" id="UP000620124">
    <property type="component" value="Unassembled WGS sequence"/>
</dbReference>
<sequence length="613" mass="69333">MGVPRDIQVLLDISLDQFPFNTIAQVANKNYKQQSTPVNFESTEFWATQNLNNWLSAHSENLCHSVWETSHHMTTLTRVQSMYLVMTNLLPMYTFSLALQQHSNHRDMFSELLDFRASLPHGRFLESLKRYRLHLDTLFTLLKDCQRSVKSSRMAHTFSTDVHKHMSLSTSIGVAGLVLFLQDPRSYAEFLAHRGTDAQALLDLLQDFLDLDSFSVVKPLICKALWRLSRVSGLHPHCFAITGLQKIGQQVGGGGFGDIWKGLVRGQSVCVKIMRLFQNDDIQAVLKEFGREALIWRQLCHPNLLPFFGLYYLDNRLCLVSPWMQNGNIMEFLKREPANTDRLSLILDVACGLEYLHEQKVVHGDLKAINILVTPSERACIADFGLSSVENSMTLQFHHSTASTGRGGTPRYHAPELIQGQKPHYGSDVYAFACVCYEILTGQRLFHDLNDMAAVLHILQGNRPLRPMSCSESLWELLQTCWVVNTEMRPTAHQIVERLGGSSIRVTTTSSTTDWDDKFTSKFRRSLQTQPLVPSVAQIERMLFGDEFAEACKQCFPDQESSATGNKKGISELGRQPKRPYEEETSEFNLEDDAYAGQPGAKRSKSTHGIANV</sequence>
<name>A0A8H7D9F4_9AGAR</name>
<protein>
    <submittedName>
        <fullName evidence="3">Protein kinase domain-containing protein</fullName>
    </submittedName>
</protein>